<protein>
    <submittedName>
        <fullName evidence="2">Uncharacterized protein</fullName>
    </submittedName>
</protein>
<evidence type="ECO:0000256" key="1">
    <source>
        <dbReference type="SAM" id="MobiDB-lite"/>
    </source>
</evidence>
<evidence type="ECO:0000313" key="2">
    <source>
        <dbReference type="EMBL" id="KZS13571.1"/>
    </source>
</evidence>
<reference evidence="2 3" key="1">
    <citation type="submission" date="2016-03" db="EMBL/GenBank/DDBJ databases">
        <title>EvidentialGene: Evidence-directed Construction of Genes on Genomes.</title>
        <authorList>
            <person name="Gilbert D.G."/>
            <person name="Choi J.-H."/>
            <person name="Mockaitis K."/>
            <person name="Colbourne J."/>
            <person name="Pfrender M."/>
        </authorList>
    </citation>
    <scope>NUCLEOTIDE SEQUENCE [LARGE SCALE GENOMIC DNA]</scope>
    <source>
        <strain evidence="2 3">Xinb3</strain>
        <tissue evidence="2">Complete organism</tissue>
    </source>
</reference>
<dbReference type="AlphaFoldDB" id="A0A164WTW8"/>
<comment type="caution">
    <text evidence="2">The sequence shown here is derived from an EMBL/GenBank/DDBJ whole genome shotgun (WGS) entry which is preliminary data.</text>
</comment>
<keyword evidence="3" id="KW-1185">Reference proteome</keyword>
<dbReference type="EMBL" id="LRGB01001065">
    <property type="protein sequence ID" value="KZS13571.1"/>
    <property type="molecule type" value="Genomic_DNA"/>
</dbReference>
<dbReference type="Proteomes" id="UP000076858">
    <property type="component" value="Unassembled WGS sequence"/>
</dbReference>
<name>A0A164WTW8_9CRUS</name>
<organism evidence="2 3">
    <name type="scientific">Daphnia magna</name>
    <dbReference type="NCBI Taxonomy" id="35525"/>
    <lineage>
        <taxon>Eukaryota</taxon>
        <taxon>Metazoa</taxon>
        <taxon>Ecdysozoa</taxon>
        <taxon>Arthropoda</taxon>
        <taxon>Crustacea</taxon>
        <taxon>Branchiopoda</taxon>
        <taxon>Diplostraca</taxon>
        <taxon>Cladocera</taxon>
        <taxon>Anomopoda</taxon>
        <taxon>Daphniidae</taxon>
        <taxon>Daphnia</taxon>
    </lineage>
</organism>
<sequence>MWNRYRQQCVIREDDVKRDGQTRREIDENRLSSPRADEKQLVEM</sequence>
<accession>A0A164WTW8</accession>
<proteinExistence type="predicted"/>
<gene>
    <name evidence="2" type="ORF">APZ42_021260</name>
</gene>
<feature type="region of interest" description="Disordered" evidence="1">
    <location>
        <begin position="16"/>
        <end position="44"/>
    </location>
</feature>
<evidence type="ECO:0000313" key="3">
    <source>
        <dbReference type="Proteomes" id="UP000076858"/>
    </source>
</evidence>